<protein>
    <submittedName>
        <fullName evidence="1">Uncharacterized protein</fullName>
    </submittedName>
</protein>
<dbReference type="RefSeq" id="WP_005970054.1">
    <property type="nucleotide sequence ID" value="NZ_JH815457.1"/>
</dbReference>
<proteinExistence type="predicted"/>
<comment type="caution">
    <text evidence="1">The sequence shown here is derived from an EMBL/GenBank/DDBJ whole genome shotgun (WGS) entry which is preliminary data.</text>
</comment>
<feature type="non-terminal residue" evidence="1">
    <location>
        <position position="179"/>
    </location>
</feature>
<evidence type="ECO:0000313" key="1">
    <source>
        <dbReference type="EMBL" id="EKA92310.1"/>
    </source>
</evidence>
<name>K1GG00_9FUSO</name>
<dbReference type="EMBL" id="ACIF01000404">
    <property type="protein sequence ID" value="EKA92310.1"/>
    <property type="molecule type" value="Genomic_DNA"/>
</dbReference>
<organism evidence="1 2">
    <name type="scientific">Fusobacterium periodonticum D10</name>
    <dbReference type="NCBI Taxonomy" id="620833"/>
    <lineage>
        <taxon>Bacteria</taxon>
        <taxon>Fusobacteriati</taxon>
        <taxon>Fusobacteriota</taxon>
        <taxon>Fusobacteriia</taxon>
        <taxon>Fusobacteriales</taxon>
        <taxon>Fusobacteriaceae</taxon>
        <taxon>Fusobacterium</taxon>
    </lineage>
</organism>
<dbReference type="Proteomes" id="UP000005809">
    <property type="component" value="Unassembled WGS sequence"/>
</dbReference>
<gene>
    <name evidence="1" type="ORF">FPOG_02618</name>
</gene>
<dbReference type="HOGENOM" id="CLU_1506494_0_0_0"/>
<evidence type="ECO:0000313" key="2">
    <source>
        <dbReference type="Proteomes" id="UP000005809"/>
    </source>
</evidence>
<sequence>GDFFLEKSYREGKLFYEVLRYKDDYIGINYGYLEDELREETYINDNRIGMIVVNEKDRIYICTLDEKRREVGITVTYRNKSGRLAHEIDYLDDICMATNRIYKDSFIKNAPLIKNLEKRENIDKKYYKKYYEFKHKKNILRIEKIYCKKTGKRVDFKAYKNNKLYGFREVRDDNGNVIL</sequence>
<accession>K1GG00</accession>
<feature type="non-terminal residue" evidence="1">
    <location>
        <position position="1"/>
    </location>
</feature>
<reference evidence="1 2" key="1">
    <citation type="submission" date="2012-05" db="EMBL/GenBank/DDBJ databases">
        <title>The Genome Sequence of Fusobacterium periodontium Oral Taxon 201 Strain D10.</title>
        <authorList>
            <consortium name="The Broad Institute Genome Sequencing Platform"/>
            <consortium name="The Broad Institute Genome Sequencing Center for Infectious Disease"/>
            <person name="Earl A."/>
            <person name="Ward D."/>
            <person name="Feldgarden M."/>
            <person name="Gevers D."/>
            <person name="Strauss J."/>
            <person name="Sibley C."/>
            <person name="White A."/>
            <person name="Ambrose C.E."/>
            <person name="Allen-Vercoe E."/>
            <person name="Walker B."/>
            <person name="Young S.K."/>
            <person name="Zeng Q."/>
            <person name="Gargeya S."/>
            <person name="Fitzgerald M."/>
            <person name="Haas B."/>
            <person name="Abouelleil A."/>
            <person name="Alvarado L."/>
            <person name="Arachchi H.M."/>
            <person name="Berlin A.M."/>
            <person name="Chapman S.B."/>
            <person name="Goldberg J."/>
            <person name="Griggs A."/>
            <person name="Gujja S."/>
            <person name="Hansen M."/>
            <person name="Howarth C."/>
            <person name="Imamovic A."/>
            <person name="Larimer J."/>
            <person name="McCowan C."/>
            <person name="Montmayeur A."/>
            <person name="Murphy C."/>
            <person name="Neiman D."/>
            <person name="Pearson M."/>
            <person name="Priest M."/>
            <person name="Roberts A."/>
            <person name="Saif S."/>
            <person name="Shea T."/>
            <person name="Sisk P."/>
            <person name="Sykes S."/>
            <person name="Wortman J."/>
            <person name="Nusbaum C."/>
            <person name="Birren B."/>
        </authorList>
    </citation>
    <scope>NUCLEOTIDE SEQUENCE [LARGE SCALE GENOMIC DNA]</scope>
    <source>
        <strain evidence="1 2">D10</strain>
    </source>
</reference>
<dbReference type="AlphaFoldDB" id="K1GG00"/>